<dbReference type="PANTHER" id="PTHR43053:SF3">
    <property type="entry name" value="ALPHA-GALACTOSIDASE C-RELATED"/>
    <property type="match status" value="1"/>
</dbReference>
<dbReference type="Pfam" id="PF16875">
    <property type="entry name" value="Glyco_hydro_36N"/>
    <property type="match status" value="1"/>
</dbReference>
<comment type="catalytic activity">
    <reaction evidence="1 5">
        <text>Hydrolysis of terminal, non-reducing alpha-D-galactose residues in alpha-D-galactosides, including galactose oligosaccharides, galactomannans and galactolipids.</text>
        <dbReference type="EC" id="3.2.1.22"/>
    </reaction>
</comment>
<keyword evidence="12" id="KW-1185">Reference proteome</keyword>
<feature type="chain" id="PRO_5044279175" description="Alpha-galactosidase" evidence="8">
    <location>
        <begin position="22"/>
        <end position="739"/>
    </location>
</feature>
<dbReference type="InterPro" id="IPR038417">
    <property type="entry name" value="Alpga-gal_N_sf"/>
</dbReference>
<dbReference type="CDD" id="cd14791">
    <property type="entry name" value="GH36"/>
    <property type="match status" value="1"/>
</dbReference>
<dbReference type="InterPro" id="IPR031705">
    <property type="entry name" value="Glyco_hydro_36_C"/>
</dbReference>
<protein>
    <recommendedName>
        <fullName evidence="2 5">Alpha-galactosidase</fullName>
        <ecNumber evidence="2 5">3.2.1.22</ecNumber>
    </recommendedName>
</protein>
<evidence type="ECO:0000256" key="8">
    <source>
        <dbReference type="SAM" id="SignalP"/>
    </source>
</evidence>
<feature type="binding site" evidence="7">
    <location>
        <position position="461"/>
    </location>
    <ligand>
        <name>substrate</name>
    </ligand>
</feature>
<feature type="binding site" evidence="7">
    <location>
        <begin position="494"/>
        <end position="498"/>
    </location>
    <ligand>
        <name>substrate</name>
    </ligand>
</feature>
<feature type="binding site" evidence="7">
    <location>
        <position position="206"/>
    </location>
    <ligand>
        <name>substrate</name>
    </ligand>
</feature>
<reference evidence="11 12" key="1">
    <citation type="journal article" date="2020" name="Microbiol. Resour. Announc.">
        <title>Draft Genome Sequence of a Cladosporium Species Isolated from the Mesophotic Ascidian Didemnum maculosum.</title>
        <authorList>
            <person name="Gioti A."/>
            <person name="Siaperas R."/>
            <person name="Nikolaivits E."/>
            <person name="Le Goff G."/>
            <person name="Ouazzani J."/>
            <person name="Kotoulas G."/>
            <person name="Topakas E."/>
        </authorList>
    </citation>
    <scope>NUCLEOTIDE SEQUENCE [LARGE SCALE GENOMIC DNA]</scope>
    <source>
        <strain evidence="11 12">TM138-S3</strain>
    </source>
</reference>
<evidence type="ECO:0000256" key="5">
    <source>
        <dbReference type="PIRNR" id="PIRNR005536"/>
    </source>
</evidence>
<evidence type="ECO:0000313" key="12">
    <source>
        <dbReference type="Proteomes" id="UP000803884"/>
    </source>
</evidence>
<dbReference type="InterPro" id="IPR050985">
    <property type="entry name" value="Alpha-glycosidase_related"/>
</dbReference>
<evidence type="ECO:0000256" key="4">
    <source>
        <dbReference type="ARBA" id="ARBA00023295"/>
    </source>
</evidence>
<evidence type="ECO:0000259" key="9">
    <source>
        <dbReference type="Pfam" id="PF16874"/>
    </source>
</evidence>
<dbReference type="InterPro" id="IPR002252">
    <property type="entry name" value="Glyco_hydro_36"/>
</dbReference>
<accession>A0AB34L6M9</accession>
<dbReference type="EC" id="3.2.1.22" evidence="2 5"/>
<gene>
    <name evidence="11" type="ORF">WHR41_00256</name>
</gene>
<comment type="similarity">
    <text evidence="5">Belongs to the glycosyl hydrolase.</text>
</comment>
<organism evidence="11 12">
    <name type="scientific">Cladosporium halotolerans</name>
    <dbReference type="NCBI Taxonomy" id="1052096"/>
    <lineage>
        <taxon>Eukaryota</taxon>
        <taxon>Fungi</taxon>
        <taxon>Dikarya</taxon>
        <taxon>Ascomycota</taxon>
        <taxon>Pezizomycotina</taxon>
        <taxon>Dothideomycetes</taxon>
        <taxon>Dothideomycetidae</taxon>
        <taxon>Cladosporiales</taxon>
        <taxon>Cladosporiaceae</taxon>
        <taxon>Cladosporium</taxon>
    </lineage>
</organism>
<dbReference type="FunFam" id="3.20.20.70:FF:000118">
    <property type="entry name" value="Alpha-galactosidase"/>
    <property type="match status" value="1"/>
</dbReference>
<dbReference type="PANTHER" id="PTHR43053">
    <property type="entry name" value="GLYCOSIDASE FAMILY 31"/>
    <property type="match status" value="1"/>
</dbReference>
<dbReference type="Gene3D" id="2.60.40.1180">
    <property type="entry name" value="Golgi alpha-mannosidase II"/>
    <property type="match status" value="1"/>
</dbReference>
<keyword evidence="4 5" id="KW-0326">Glycosidase</keyword>
<feature type="signal peptide" evidence="8">
    <location>
        <begin position="1"/>
        <end position="21"/>
    </location>
</feature>
<dbReference type="GO" id="GO:0016052">
    <property type="term" value="P:carbohydrate catabolic process"/>
    <property type="evidence" value="ECO:0007669"/>
    <property type="project" value="InterPro"/>
</dbReference>
<proteinExistence type="inferred from homology"/>
<dbReference type="Gene3D" id="3.20.20.70">
    <property type="entry name" value="Aldolase class I"/>
    <property type="match status" value="1"/>
</dbReference>
<dbReference type="RefSeq" id="XP_069234048.1">
    <property type="nucleotide sequence ID" value="XM_069368862.1"/>
</dbReference>
<keyword evidence="8" id="KW-0732">Signal</keyword>
<dbReference type="InterPro" id="IPR031704">
    <property type="entry name" value="Glyco_hydro_36_N"/>
</dbReference>
<evidence type="ECO:0000259" key="10">
    <source>
        <dbReference type="Pfam" id="PF16875"/>
    </source>
</evidence>
<feature type="active site" description="Proton donor" evidence="6">
    <location>
        <position position="558"/>
    </location>
</feature>
<dbReference type="GO" id="GO:0004557">
    <property type="term" value="F:alpha-galactosidase activity"/>
    <property type="evidence" value="ECO:0007669"/>
    <property type="project" value="UniProtKB-UniRule"/>
</dbReference>
<dbReference type="InterPro" id="IPR013780">
    <property type="entry name" value="Glyco_hydro_b"/>
</dbReference>
<feature type="binding site" evidence="7">
    <location>
        <position position="536"/>
    </location>
    <ligand>
        <name>substrate</name>
    </ligand>
</feature>
<dbReference type="Pfam" id="PF16874">
    <property type="entry name" value="Glyco_hydro_36C"/>
    <property type="match status" value="1"/>
</dbReference>
<feature type="active site" description="Nucleophile" evidence="6">
    <location>
        <position position="496"/>
    </location>
</feature>
<dbReference type="PRINTS" id="PR00743">
    <property type="entry name" value="GLHYDRLASE36"/>
</dbReference>
<dbReference type="InterPro" id="IPR017853">
    <property type="entry name" value="GH"/>
</dbReference>
<name>A0AB34L6M9_9PEZI</name>
<feature type="binding site" evidence="7">
    <location>
        <begin position="373"/>
        <end position="374"/>
    </location>
    <ligand>
        <name>substrate</name>
    </ligand>
</feature>
<dbReference type="PIRSF" id="PIRSF005536">
    <property type="entry name" value="Agal"/>
    <property type="match status" value="1"/>
</dbReference>
<dbReference type="Gene3D" id="2.70.98.60">
    <property type="entry name" value="alpha-galactosidase from lactobacil brevis"/>
    <property type="match status" value="1"/>
</dbReference>
<comment type="function">
    <text evidence="5">Hydrolyzes a variety of simple alpha-D-galactoside as well as more complex molecules such as oligosaccharides and polysaccharides.</text>
</comment>
<evidence type="ECO:0000256" key="2">
    <source>
        <dbReference type="ARBA" id="ARBA00012755"/>
    </source>
</evidence>
<dbReference type="GeneID" id="96001700"/>
<comment type="caution">
    <text evidence="11">The sequence shown here is derived from an EMBL/GenBank/DDBJ whole genome shotgun (WGS) entry which is preliminary data.</text>
</comment>
<evidence type="ECO:0000256" key="1">
    <source>
        <dbReference type="ARBA" id="ARBA00001255"/>
    </source>
</evidence>
<feature type="binding site" evidence="7">
    <location>
        <position position="558"/>
    </location>
    <ligand>
        <name>substrate</name>
    </ligand>
</feature>
<dbReference type="AlphaFoldDB" id="A0AB34L6M9"/>
<dbReference type="InterPro" id="IPR013785">
    <property type="entry name" value="Aldolase_TIM"/>
</dbReference>
<evidence type="ECO:0000313" key="11">
    <source>
        <dbReference type="EMBL" id="KAL1590943.1"/>
    </source>
</evidence>
<dbReference type="EMBL" id="JAAQHG020000001">
    <property type="protein sequence ID" value="KAL1590943.1"/>
    <property type="molecule type" value="Genomic_DNA"/>
</dbReference>
<evidence type="ECO:0000256" key="3">
    <source>
        <dbReference type="ARBA" id="ARBA00022801"/>
    </source>
</evidence>
<feature type="domain" description="Glycosyl hydrolase family 36 C-terminal" evidence="9">
    <location>
        <begin position="659"/>
        <end position="736"/>
    </location>
</feature>
<dbReference type="Proteomes" id="UP000803884">
    <property type="component" value="Unassembled WGS sequence"/>
</dbReference>
<keyword evidence="3 5" id="KW-0378">Hydrolase</keyword>
<dbReference type="Pfam" id="PF02065">
    <property type="entry name" value="Melibiase"/>
    <property type="match status" value="1"/>
</dbReference>
<dbReference type="SUPFAM" id="SSF51445">
    <property type="entry name" value="(Trans)glycosidases"/>
    <property type="match status" value="1"/>
</dbReference>
<evidence type="ECO:0000256" key="6">
    <source>
        <dbReference type="PIRSR" id="PIRSR005536-1"/>
    </source>
</evidence>
<sequence length="739" mass="81737">MVVSRALLGLSVASLAAFAKGAITANGANFTLTGDNVSYLFHVDEETGELISDHFGGPVEDFVNPPYINPSGWVDNLGNVRREFPDVGRSDFRLPAIHIAHADGNTVTEFNYQSHEVVDGKPSLPGLPATYGDDADVSTIIVQLYDNYSDVSAALSYSVFPKYNAIARSFAITNNGTEDISIERASSFSTDLPNIELDMIELQGDWSHEMNRVKRPIQYGETSFRSTVGYASHIHNPFFALVTPSTTETQGEAWGFNFVYSGSFEATAERFSNGFVRVLLGLNPLHATIPVKPGETFQSPEAVAIYSTEGVGGMSRSFHDLYRNHLSRSNYTSQTRPVLLNSWEGLYFDINDTALENLAQQTADLGISLFVNDDGWFGTDPNARLNDTAGLGDWTPNPAHFPGGFPEYVANVTNLNVANSTEKMKFGLWFEPEMVNPNSSLYEEHPDWVLHAGRHTRTVTRNELVLNLGLPEVQDYIINSVSEILDNADISYIKWDNNRGVHEQSKPSENYDYMLGIYHVIDTLTTKYPEVLWEGCASGGGRFDAGLLHYWPQHWTSDNTDASDRLTIQLGTSLAYPPSAMGCHVSVVPNHLTNRNISIEYRAHVALMCGSFGFELKPSDLTPEESAAIPGILADWEKMNPIVISGDFYRLRLPDDSNWPAVQFVSAEEDTSFVLAFQQSASIKPAPPPLRMQGLQANARYSSNAFNGTISGNTLMNAGLNIRYEVGDYQSTLIWLYKE</sequence>
<evidence type="ECO:0000256" key="7">
    <source>
        <dbReference type="PIRSR" id="PIRSR005536-2"/>
    </source>
</evidence>
<feature type="domain" description="Glycosyl hydrolase family 36 N-terminal" evidence="10">
    <location>
        <begin position="49"/>
        <end position="289"/>
    </location>
</feature>